<keyword evidence="2" id="KW-0378">Hydrolase</keyword>
<evidence type="ECO:0000313" key="2">
    <source>
        <dbReference type="EMBL" id="QGT52945.1"/>
    </source>
</evidence>
<gene>
    <name evidence="2" type="ORF">CHPC361_000600</name>
</gene>
<sequence>MKKIMEVVRYKEKYLVSDKGDVYEENKKYTRKKKQTTDTYGYKVTSINGKQEKVHRIVMEAFEGKSDLTVDHLNMNKQDNRLENLEYVTAEENKKRAWGIKVKWNNKTFRSFYDLARYTNVTLDAPSIIYNGGYKLKGHKIEVIK</sequence>
<dbReference type="InterPro" id="IPR003615">
    <property type="entry name" value="HNH_nuc"/>
</dbReference>
<accession>A0A650F7P4</accession>
<protein>
    <submittedName>
        <fullName evidence="2">HNH homing endonuclease</fullName>
    </submittedName>
</protein>
<reference evidence="2 3" key="1">
    <citation type="submission" date="2019-11" db="EMBL/GenBank/DDBJ databases">
        <title>Genome Sequences of 31 Lactococcus lactis Bacteriophages Isolated from Foods.</title>
        <authorList>
            <person name="Marcelli B."/>
            <person name="de Jong A."/>
            <person name="Kuipers O.P."/>
        </authorList>
    </citation>
    <scope>NUCLEOTIDE SEQUENCE [LARGE SCALE GENOMIC DNA]</scope>
</reference>
<dbReference type="SMART" id="SM00507">
    <property type="entry name" value="HNHc"/>
    <property type="match status" value="1"/>
</dbReference>
<dbReference type="EMBL" id="MN689517">
    <property type="protein sequence ID" value="QGT52945.1"/>
    <property type="molecule type" value="Genomic_DNA"/>
</dbReference>
<dbReference type="Gene3D" id="3.90.75.20">
    <property type="match status" value="1"/>
</dbReference>
<evidence type="ECO:0000259" key="1">
    <source>
        <dbReference type="SMART" id="SM00507"/>
    </source>
</evidence>
<organism evidence="2 3">
    <name type="scientific">Lactococcus phage CHPC361</name>
    <dbReference type="NCBI Taxonomy" id="2675249"/>
    <lineage>
        <taxon>Viruses</taxon>
        <taxon>Duplodnaviria</taxon>
        <taxon>Heunggongvirae</taxon>
        <taxon>Uroviricota</taxon>
        <taxon>Caudoviricetes</taxon>
        <taxon>Skunavirus</taxon>
        <taxon>Skunavirus CHPC361</taxon>
    </lineage>
</organism>
<dbReference type="GO" id="GO:0004519">
    <property type="term" value="F:endonuclease activity"/>
    <property type="evidence" value="ECO:0007669"/>
    <property type="project" value="UniProtKB-KW"/>
</dbReference>
<proteinExistence type="predicted"/>
<dbReference type="Pfam" id="PF13392">
    <property type="entry name" value="HNH_3"/>
    <property type="match status" value="1"/>
</dbReference>
<name>A0A650F7P4_9CAUD</name>
<keyword evidence="2" id="KW-0540">Nuclease</keyword>
<dbReference type="InterPro" id="IPR044925">
    <property type="entry name" value="His-Me_finger_sf"/>
</dbReference>
<evidence type="ECO:0000313" key="3">
    <source>
        <dbReference type="Proteomes" id="UP000427124"/>
    </source>
</evidence>
<keyword evidence="3" id="KW-1185">Reference proteome</keyword>
<dbReference type="Proteomes" id="UP000427124">
    <property type="component" value="Segment"/>
</dbReference>
<keyword evidence="2" id="KW-0255">Endonuclease</keyword>
<dbReference type="SUPFAM" id="SSF54060">
    <property type="entry name" value="His-Me finger endonucleases"/>
    <property type="match status" value="1"/>
</dbReference>
<feature type="domain" description="HNH nuclease" evidence="1">
    <location>
        <begin position="48"/>
        <end position="94"/>
    </location>
</feature>